<reference evidence="2 3" key="1">
    <citation type="submission" date="2024-02" db="EMBL/GenBank/DDBJ databases">
        <title>Discinaceae phylogenomics.</title>
        <authorList>
            <person name="Dirks A.C."/>
            <person name="James T.Y."/>
        </authorList>
    </citation>
    <scope>NUCLEOTIDE SEQUENCE [LARGE SCALE GENOMIC DNA]</scope>
    <source>
        <strain evidence="2 3">ACD0624</strain>
    </source>
</reference>
<dbReference type="SUPFAM" id="SSF89796">
    <property type="entry name" value="CoA-transferase family III (CaiB/BaiF)"/>
    <property type="match status" value="1"/>
</dbReference>
<dbReference type="EMBL" id="JBBBZM010000056">
    <property type="protein sequence ID" value="KAL0636112.1"/>
    <property type="molecule type" value="Genomic_DNA"/>
</dbReference>
<gene>
    <name evidence="2" type="ORF">Q9L58_004901</name>
</gene>
<proteinExistence type="inferred from homology"/>
<dbReference type="InterPro" id="IPR050509">
    <property type="entry name" value="CoA-transferase_III"/>
</dbReference>
<name>A0ABR3GJJ4_9PEZI</name>
<dbReference type="InterPro" id="IPR003673">
    <property type="entry name" value="CoA-Trfase_fam_III"/>
</dbReference>
<accession>A0ABR3GJJ4</accession>
<sequence>MLAPLSGIRVIEFAGLAPGPFCGKLLADYGAHVLRIDRHLQGPASTPDLLAHTKRSLSINLKSAAGLALVKQLLLDADVLIDPFRPGTLERLGLGPDVLCSANKRLVYARLTGFRRDGKYAAMAGHDINYLAVSGALSLLGRDPEPPTPPANILADFAGGGAVCFVGVLLALLARATGGEGQVVEANMVDGTAYLTAFARFLQKTPVWSGPRGRNLLDGGAPFYAVYRTADGGFMAVGALEPQFYAAFVGLLFKDSGYGVVPDRADRRCWPELKEMIERRFTEKTRAQWESVFDGTDACVTPVLSNQELEEAQFEQRPIVTLKALQTVHDGGEGWTGRVLGAGEGGREALEEWWGWKEGVRWRIGENGFESIEGRVKVGSKL</sequence>
<dbReference type="Gene3D" id="3.30.1540.10">
    <property type="entry name" value="formyl-coa transferase, domain 3"/>
    <property type="match status" value="1"/>
</dbReference>
<dbReference type="PANTHER" id="PTHR48228">
    <property type="entry name" value="SUCCINYL-COA--D-CITRAMALATE COA-TRANSFERASE"/>
    <property type="match status" value="1"/>
</dbReference>
<dbReference type="Proteomes" id="UP001447188">
    <property type="component" value="Unassembled WGS sequence"/>
</dbReference>
<dbReference type="PANTHER" id="PTHR48228:SF5">
    <property type="entry name" value="ALPHA-METHYLACYL-COA RACEMASE"/>
    <property type="match status" value="1"/>
</dbReference>
<comment type="similarity">
    <text evidence="1">Belongs to the CoA-transferase III family.</text>
</comment>
<comment type="caution">
    <text evidence="2">The sequence shown here is derived from an EMBL/GenBank/DDBJ whole genome shotgun (WGS) entry which is preliminary data.</text>
</comment>
<evidence type="ECO:0000256" key="1">
    <source>
        <dbReference type="ARBA" id="ARBA00008383"/>
    </source>
</evidence>
<evidence type="ECO:0008006" key="4">
    <source>
        <dbReference type="Google" id="ProtNLM"/>
    </source>
</evidence>
<dbReference type="Pfam" id="PF02515">
    <property type="entry name" value="CoA_transf_3"/>
    <property type="match status" value="1"/>
</dbReference>
<keyword evidence="3" id="KW-1185">Reference proteome</keyword>
<dbReference type="Gene3D" id="3.40.50.10540">
    <property type="entry name" value="Crotonobetainyl-coa:carnitine coa-transferase, domain 1"/>
    <property type="match status" value="1"/>
</dbReference>
<organism evidence="2 3">
    <name type="scientific">Discina gigas</name>
    <dbReference type="NCBI Taxonomy" id="1032678"/>
    <lineage>
        <taxon>Eukaryota</taxon>
        <taxon>Fungi</taxon>
        <taxon>Dikarya</taxon>
        <taxon>Ascomycota</taxon>
        <taxon>Pezizomycotina</taxon>
        <taxon>Pezizomycetes</taxon>
        <taxon>Pezizales</taxon>
        <taxon>Discinaceae</taxon>
        <taxon>Discina</taxon>
    </lineage>
</organism>
<evidence type="ECO:0000313" key="3">
    <source>
        <dbReference type="Proteomes" id="UP001447188"/>
    </source>
</evidence>
<dbReference type="InterPro" id="IPR044855">
    <property type="entry name" value="CoA-Trfase_III_dom3_sf"/>
</dbReference>
<evidence type="ECO:0000313" key="2">
    <source>
        <dbReference type="EMBL" id="KAL0636112.1"/>
    </source>
</evidence>
<protein>
    <recommendedName>
        <fullName evidence="4">Alpha-methylacyl-CoA racemase</fullName>
    </recommendedName>
</protein>
<dbReference type="InterPro" id="IPR023606">
    <property type="entry name" value="CoA-Trfase_III_dom_1_sf"/>
</dbReference>